<protein>
    <submittedName>
        <fullName evidence="1">Uncharacterized protein</fullName>
    </submittedName>
</protein>
<sequence length="166" mass="17721">MANEMAEIKRMLSATQSSTAREVTYTPVPAPVGDGSMATIRWAVVSKLKNTESQVEEIKQTLVTITENIQMMAESVASLTESVRQMQDALSDPVEGLGAMSGRIVVLENRSQLQNPGPQGASASTGKMTIPARFDRSGVHQIDGQNLQATMTSQGGDDSSIHNGSR</sequence>
<proteinExistence type="predicted"/>
<dbReference type="EMBL" id="CM023486">
    <property type="protein sequence ID" value="KAH6928264.1"/>
    <property type="molecule type" value="Genomic_DNA"/>
</dbReference>
<keyword evidence="2" id="KW-1185">Reference proteome</keyword>
<gene>
    <name evidence="1" type="ORF">HPB50_013639</name>
</gene>
<reference evidence="1" key="1">
    <citation type="submission" date="2020-05" db="EMBL/GenBank/DDBJ databases">
        <title>Large-scale comparative analyses of tick genomes elucidate their genetic diversity and vector capacities.</title>
        <authorList>
            <person name="Jia N."/>
            <person name="Wang J."/>
            <person name="Shi W."/>
            <person name="Du L."/>
            <person name="Sun Y."/>
            <person name="Zhan W."/>
            <person name="Jiang J."/>
            <person name="Wang Q."/>
            <person name="Zhang B."/>
            <person name="Ji P."/>
            <person name="Sakyi L.B."/>
            <person name="Cui X."/>
            <person name="Yuan T."/>
            <person name="Jiang B."/>
            <person name="Yang W."/>
            <person name="Lam T.T.-Y."/>
            <person name="Chang Q."/>
            <person name="Ding S."/>
            <person name="Wang X."/>
            <person name="Zhu J."/>
            <person name="Ruan X."/>
            <person name="Zhao L."/>
            <person name="Wei J."/>
            <person name="Que T."/>
            <person name="Du C."/>
            <person name="Cheng J."/>
            <person name="Dai P."/>
            <person name="Han X."/>
            <person name="Huang E."/>
            <person name="Gao Y."/>
            <person name="Liu J."/>
            <person name="Shao H."/>
            <person name="Ye R."/>
            <person name="Li L."/>
            <person name="Wei W."/>
            <person name="Wang X."/>
            <person name="Wang C."/>
            <person name="Yang T."/>
            <person name="Huo Q."/>
            <person name="Li W."/>
            <person name="Guo W."/>
            <person name="Chen H."/>
            <person name="Zhou L."/>
            <person name="Ni X."/>
            <person name="Tian J."/>
            <person name="Zhou Y."/>
            <person name="Sheng Y."/>
            <person name="Liu T."/>
            <person name="Pan Y."/>
            <person name="Xia L."/>
            <person name="Li J."/>
            <person name="Zhao F."/>
            <person name="Cao W."/>
        </authorList>
    </citation>
    <scope>NUCLEOTIDE SEQUENCE</scope>
    <source>
        <strain evidence="1">Hyas-2018</strain>
    </source>
</reference>
<name>A0ACB7S3G1_HYAAI</name>
<evidence type="ECO:0000313" key="2">
    <source>
        <dbReference type="Proteomes" id="UP000821845"/>
    </source>
</evidence>
<comment type="caution">
    <text evidence="1">The sequence shown here is derived from an EMBL/GenBank/DDBJ whole genome shotgun (WGS) entry which is preliminary data.</text>
</comment>
<evidence type="ECO:0000313" key="1">
    <source>
        <dbReference type="EMBL" id="KAH6928264.1"/>
    </source>
</evidence>
<dbReference type="Proteomes" id="UP000821845">
    <property type="component" value="Chromosome 6"/>
</dbReference>
<organism evidence="1 2">
    <name type="scientific">Hyalomma asiaticum</name>
    <name type="common">Tick</name>
    <dbReference type="NCBI Taxonomy" id="266040"/>
    <lineage>
        <taxon>Eukaryota</taxon>
        <taxon>Metazoa</taxon>
        <taxon>Ecdysozoa</taxon>
        <taxon>Arthropoda</taxon>
        <taxon>Chelicerata</taxon>
        <taxon>Arachnida</taxon>
        <taxon>Acari</taxon>
        <taxon>Parasitiformes</taxon>
        <taxon>Ixodida</taxon>
        <taxon>Ixodoidea</taxon>
        <taxon>Ixodidae</taxon>
        <taxon>Hyalomminae</taxon>
        <taxon>Hyalomma</taxon>
    </lineage>
</organism>
<accession>A0ACB7S3G1</accession>